<dbReference type="PRINTS" id="PR00941">
    <property type="entry name" value="CDATPASE"/>
</dbReference>
<dbReference type="EMBL" id="PEMW01000033">
    <property type="protein sequence ID" value="RTI61059.1"/>
    <property type="molecule type" value="Genomic_DNA"/>
</dbReference>
<dbReference type="GO" id="GO:0016887">
    <property type="term" value="F:ATP hydrolysis activity"/>
    <property type="evidence" value="ECO:0007669"/>
    <property type="project" value="InterPro"/>
</dbReference>
<keyword evidence="7 12" id="KW-0547">Nucleotide-binding</keyword>
<feature type="transmembrane region" description="Helical" evidence="12">
    <location>
        <begin position="338"/>
        <end position="362"/>
    </location>
</feature>
<dbReference type="InterPro" id="IPR023214">
    <property type="entry name" value="HAD_sf"/>
</dbReference>
<dbReference type="SFLD" id="SFLDS00003">
    <property type="entry name" value="Haloacid_Dehalogenase"/>
    <property type="match status" value="1"/>
</dbReference>
<dbReference type="InterPro" id="IPR044492">
    <property type="entry name" value="P_typ_ATPase_HD_dom"/>
</dbReference>
<dbReference type="SFLD" id="SFLDF00027">
    <property type="entry name" value="p-type_atpase"/>
    <property type="match status" value="1"/>
</dbReference>
<dbReference type="GO" id="GO:0005524">
    <property type="term" value="F:ATP binding"/>
    <property type="evidence" value="ECO:0007669"/>
    <property type="project" value="UniProtKB-UniRule"/>
</dbReference>
<dbReference type="SFLD" id="SFLDG00002">
    <property type="entry name" value="C1.7:_P-type_atpase_like"/>
    <property type="match status" value="1"/>
</dbReference>
<dbReference type="PANTHER" id="PTHR48085">
    <property type="entry name" value="CADMIUM/ZINC-TRANSPORTING ATPASE HMA2-RELATED"/>
    <property type="match status" value="1"/>
</dbReference>
<dbReference type="InterPro" id="IPR051014">
    <property type="entry name" value="Cation_Transport_ATPase_IB"/>
</dbReference>
<dbReference type="Pfam" id="PF00702">
    <property type="entry name" value="Hydrolase"/>
    <property type="match status" value="1"/>
</dbReference>
<name>A0A430VUS0_THESC</name>
<gene>
    <name evidence="14" type="ORF">CSW14_01465</name>
</gene>
<dbReference type="InterPro" id="IPR006121">
    <property type="entry name" value="HMA_dom"/>
</dbReference>
<dbReference type="SUPFAM" id="SSF81653">
    <property type="entry name" value="Calcium ATPase, transduction domain A"/>
    <property type="match status" value="1"/>
</dbReference>
<evidence type="ECO:0000313" key="15">
    <source>
        <dbReference type="Proteomes" id="UP000287467"/>
    </source>
</evidence>
<dbReference type="InterPro" id="IPR027256">
    <property type="entry name" value="P-typ_ATPase_IB"/>
</dbReference>
<proteinExistence type="inferred from homology"/>
<dbReference type="InterPro" id="IPR036412">
    <property type="entry name" value="HAD-like_sf"/>
</dbReference>
<dbReference type="InterPro" id="IPR036163">
    <property type="entry name" value="HMA_dom_sf"/>
</dbReference>
<comment type="subcellular location">
    <subcellularLocation>
        <location evidence="1">Cell membrane</location>
        <topology evidence="1">Multi-pass membrane protein</topology>
    </subcellularLocation>
</comment>
<dbReference type="InterPro" id="IPR023298">
    <property type="entry name" value="ATPase_P-typ_TM_dom_sf"/>
</dbReference>
<dbReference type="InterPro" id="IPR023299">
    <property type="entry name" value="ATPase_P-typ_cyto_dom_N"/>
</dbReference>
<keyword evidence="9" id="KW-1278">Translocase</keyword>
<keyword evidence="10 12" id="KW-1133">Transmembrane helix</keyword>
<dbReference type="Gene3D" id="3.30.70.100">
    <property type="match status" value="1"/>
</dbReference>
<dbReference type="InterPro" id="IPR017969">
    <property type="entry name" value="Heavy-metal-associated_CS"/>
</dbReference>
<evidence type="ECO:0000256" key="5">
    <source>
        <dbReference type="ARBA" id="ARBA00022692"/>
    </source>
</evidence>
<evidence type="ECO:0000256" key="2">
    <source>
        <dbReference type="ARBA" id="ARBA00006024"/>
    </source>
</evidence>
<dbReference type="RefSeq" id="WP_126247462.1">
    <property type="nucleotide sequence ID" value="NZ_PEMW01000033.1"/>
</dbReference>
<dbReference type="InterPro" id="IPR018303">
    <property type="entry name" value="ATPase_P-typ_P_site"/>
</dbReference>
<dbReference type="InterPro" id="IPR001757">
    <property type="entry name" value="P_typ_ATPase"/>
</dbReference>
<dbReference type="PANTHER" id="PTHR48085:SF5">
    <property type="entry name" value="CADMIUM_ZINC-TRANSPORTING ATPASE HMA4-RELATED"/>
    <property type="match status" value="1"/>
</dbReference>
<dbReference type="Pfam" id="PF00403">
    <property type="entry name" value="HMA"/>
    <property type="match status" value="1"/>
</dbReference>
<feature type="transmembrane region" description="Helical" evidence="12">
    <location>
        <begin position="83"/>
        <end position="103"/>
    </location>
</feature>
<evidence type="ECO:0000256" key="9">
    <source>
        <dbReference type="ARBA" id="ARBA00022967"/>
    </source>
</evidence>
<evidence type="ECO:0000256" key="11">
    <source>
        <dbReference type="ARBA" id="ARBA00023136"/>
    </source>
</evidence>
<comment type="similarity">
    <text evidence="2 12">Belongs to the cation transport ATPase (P-type) (TC 3.A.3) family. Type IB subfamily.</text>
</comment>
<feature type="domain" description="HMA" evidence="13">
    <location>
        <begin position="5"/>
        <end position="70"/>
    </location>
</feature>
<dbReference type="CDD" id="cd02079">
    <property type="entry name" value="P-type_ATPase_HM"/>
    <property type="match status" value="1"/>
</dbReference>
<evidence type="ECO:0000313" key="14">
    <source>
        <dbReference type="EMBL" id="RTI61059.1"/>
    </source>
</evidence>
<dbReference type="SUPFAM" id="SSF55008">
    <property type="entry name" value="HMA, heavy metal-associated domain"/>
    <property type="match status" value="1"/>
</dbReference>
<evidence type="ECO:0000256" key="8">
    <source>
        <dbReference type="ARBA" id="ARBA00022840"/>
    </source>
</evidence>
<dbReference type="InterPro" id="IPR008250">
    <property type="entry name" value="ATPase_P-typ_transduc_dom_A_sf"/>
</dbReference>
<dbReference type="PRINTS" id="PR00119">
    <property type="entry name" value="CATATPASE"/>
</dbReference>
<dbReference type="AlphaFoldDB" id="A0A430VUS0"/>
<keyword evidence="11 12" id="KW-0472">Membrane</keyword>
<dbReference type="Gene3D" id="3.40.1110.10">
    <property type="entry name" value="Calcium-transporting ATPase, cytoplasmic domain N"/>
    <property type="match status" value="1"/>
</dbReference>
<dbReference type="InterPro" id="IPR059000">
    <property type="entry name" value="ATPase_P-type_domA"/>
</dbReference>
<sequence>MEAPKVRVFRVEGMDCADCARKVEDALNRVPGVVKAEVSFQSGKAYLQLEVPQAEEEAARALSALGYRLRPEGKEKGGLPGPWRWALVSGGLLLAAFLASLFLPGLAPWGYRLVALVGVFPLARRAVAAFRQNPFSMQTLVTLATLGALLIGAEAEAALVVFLFLVGEVLEAYSVAQARRSLYALSELLPRRAYRLKEGGVEEVPLKALRVGDLVRVPPGERVPADGVVVSGQASVEEAAFTGEPLPRPKGIGDRVYGGSLVQEGSLVVKVERHPEEGFLAEMERLAEEALLKKSQAERVVDAFSRRYTPAVLALAGFVALVLPLFQGDFLGHLYKALALLLIACPCALVVSVPAAIAAGVGRGARAGVLFKSGAALERLAGVRYVALDKTGTLTLGKPTLVRVVTFGVSTEEALALAKGVAEGSSHPLARAVREASGPKALPSEEHRAVPGLGAFARVEGKEVGLVRPEAWDLPPEVEAQVKALAEEGFSLSLLVREGVPLALLAFQDTPRLEAREVLAELRRLGLKPLLLTGDRETSALALGTAIGLFPEEIRAGLSPVDKLRLVEELAGRGGVAMVGDGVNDAPALAKATVGLAVAEGTEVALQSADVGLLSLAALPRAFRLSRLTLGVVRQNVAFAVGLKGLFLLTTLMGYTGLWTAVLADSGALVLVTANSLRLLRSRV</sequence>
<feature type="transmembrane region" description="Helical" evidence="12">
    <location>
        <begin position="308"/>
        <end position="326"/>
    </location>
</feature>
<dbReference type="Proteomes" id="UP000287467">
    <property type="component" value="Unassembled WGS sequence"/>
</dbReference>
<dbReference type="NCBIfam" id="TIGR01525">
    <property type="entry name" value="ATPase-IB_hvy"/>
    <property type="match status" value="1"/>
</dbReference>
<dbReference type="NCBIfam" id="TIGR01494">
    <property type="entry name" value="ATPase_P-type"/>
    <property type="match status" value="2"/>
</dbReference>
<keyword evidence="8 12" id="KW-0067">ATP-binding</keyword>
<dbReference type="PROSITE" id="PS00154">
    <property type="entry name" value="ATPASE_E1_E2"/>
    <property type="match status" value="1"/>
</dbReference>
<protein>
    <submittedName>
        <fullName evidence="14">Heavy metal translocating P-type ATPase</fullName>
    </submittedName>
</protein>
<feature type="transmembrane region" description="Helical" evidence="12">
    <location>
        <begin position="637"/>
        <end position="655"/>
    </location>
</feature>
<evidence type="ECO:0000256" key="4">
    <source>
        <dbReference type="ARBA" id="ARBA00022553"/>
    </source>
</evidence>
<reference evidence="14 15" key="1">
    <citation type="journal article" date="2019" name="Extremophiles">
        <title>Biogeography of thermophiles and predominance of Thermus scotoductus in domestic water heaters.</title>
        <authorList>
            <person name="Wilpiszeski R.L."/>
            <person name="Zhang Z."/>
            <person name="House C.H."/>
        </authorList>
    </citation>
    <scope>NUCLEOTIDE SEQUENCE [LARGE SCALE GENOMIC DNA]</scope>
    <source>
        <strain evidence="14 15">1_S1</strain>
    </source>
</reference>
<dbReference type="PROSITE" id="PS01047">
    <property type="entry name" value="HMA_1"/>
    <property type="match status" value="1"/>
</dbReference>
<evidence type="ECO:0000256" key="6">
    <source>
        <dbReference type="ARBA" id="ARBA00022723"/>
    </source>
</evidence>
<dbReference type="Gene3D" id="3.40.50.1000">
    <property type="entry name" value="HAD superfamily/HAD-like"/>
    <property type="match status" value="1"/>
</dbReference>
<dbReference type="SUPFAM" id="SSF56784">
    <property type="entry name" value="HAD-like"/>
    <property type="match status" value="1"/>
</dbReference>
<accession>A0A430VUS0</accession>
<dbReference type="CDD" id="cd00371">
    <property type="entry name" value="HMA"/>
    <property type="match status" value="1"/>
</dbReference>
<organism evidence="14 15">
    <name type="scientific">Thermus scotoductus</name>
    <dbReference type="NCBI Taxonomy" id="37636"/>
    <lineage>
        <taxon>Bacteria</taxon>
        <taxon>Thermotogati</taxon>
        <taxon>Deinococcota</taxon>
        <taxon>Deinococci</taxon>
        <taxon>Thermales</taxon>
        <taxon>Thermaceae</taxon>
        <taxon>Thermus</taxon>
    </lineage>
</organism>
<dbReference type="GO" id="GO:0015086">
    <property type="term" value="F:cadmium ion transmembrane transporter activity"/>
    <property type="evidence" value="ECO:0007669"/>
    <property type="project" value="TreeGrafter"/>
</dbReference>
<evidence type="ECO:0000259" key="13">
    <source>
        <dbReference type="PROSITE" id="PS50846"/>
    </source>
</evidence>
<keyword evidence="4" id="KW-0597">Phosphoprotein</keyword>
<evidence type="ECO:0000256" key="1">
    <source>
        <dbReference type="ARBA" id="ARBA00004651"/>
    </source>
</evidence>
<evidence type="ECO:0000256" key="10">
    <source>
        <dbReference type="ARBA" id="ARBA00022989"/>
    </source>
</evidence>
<keyword evidence="5 12" id="KW-0812">Transmembrane</keyword>
<evidence type="ECO:0000256" key="7">
    <source>
        <dbReference type="ARBA" id="ARBA00022741"/>
    </source>
</evidence>
<keyword evidence="3 12" id="KW-1003">Cell membrane</keyword>
<evidence type="ECO:0000256" key="12">
    <source>
        <dbReference type="RuleBase" id="RU362081"/>
    </source>
</evidence>
<keyword evidence="6 12" id="KW-0479">Metal-binding</keyword>
<dbReference type="PROSITE" id="PS50846">
    <property type="entry name" value="HMA_2"/>
    <property type="match status" value="1"/>
</dbReference>
<dbReference type="SUPFAM" id="SSF81665">
    <property type="entry name" value="Calcium ATPase, transmembrane domain M"/>
    <property type="match status" value="1"/>
</dbReference>
<comment type="caution">
    <text evidence="14">The sequence shown here is derived from an EMBL/GenBank/DDBJ whole genome shotgun (WGS) entry which is preliminary data.</text>
</comment>
<evidence type="ECO:0000256" key="3">
    <source>
        <dbReference type="ARBA" id="ARBA00022475"/>
    </source>
</evidence>
<dbReference type="Gene3D" id="2.70.150.10">
    <property type="entry name" value="Calcium-transporting ATPase, cytoplasmic transduction domain A"/>
    <property type="match status" value="1"/>
</dbReference>
<dbReference type="GO" id="GO:0046872">
    <property type="term" value="F:metal ion binding"/>
    <property type="evidence" value="ECO:0007669"/>
    <property type="project" value="UniProtKB-KW"/>
</dbReference>
<dbReference type="Pfam" id="PF00122">
    <property type="entry name" value="E1-E2_ATPase"/>
    <property type="match status" value="1"/>
</dbReference>
<dbReference type="GO" id="GO:0005886">
    <property type="term" value="C:plasma membrane"/>
    <property type="evidence" value="ECO:0007669"/>
    <property type="project" value="UniProtKB-SubCell"/>
</dbReference>
<dbReference type="GO" id="GO:0019829">
    <property type="term" value="F:ATPase-coupled monoatomic cation transmembrane transporter activity"/>
    <property type="evidence" value="ECO:0007669"/>
    <property type="project" value="InterPro"/>
</dbReference>